<dbReference type="PANTHER" id="PTHR10183">
    <property type="entry name" value="CALPAIN"/>
    <property type="match status" value="1"/>
</dbReference>
<keyword evidence="3 11" id="KW-0645">Protease</keyword>
<feature type="compositionally biased region" description="Polar residues" evidence="13">
    <location>
        <begin position="403"/>
        <end position="419"/>
    </location>
</feature>
<dbReference type="InterPro" id="IPR000169">
    <property type="entry name" value="Pept_cys_AS"/>
</dbReference>
<dbReference type="EMBL" id="JABSTV010001248">
    <property type="protein sequence ID" value="KAH7968359.1"/>
    <property type="molecule type" value="Genomic_DNA"/>
</dbReference>
<evidence type="ECO:0000256" key="3">
    <source>
        <dbReference type="ARBA" id="ARBA00022670"/>
    </source>
</evidence>
<sequence>MGSNASVLQWHCKNCTSINPTDSGSCIRCGASRTVPEDDDASREPLPQNSKDGSSKFTLTSRRVESRVEPGALSVAPARNPSENPEQHIYDLPCDDNTATSEKPEKKPRCISWHGLPEDEDDSVIDDIPDDLPLPPPPEDADDTTDSSGESAKDDEPLYVELSQCLSEDASGLNSNGVVAGEVVINENLPANYLDHTFVKCIKKKKPKKDEPSDPGTPPRLSEKWYCFQCQEWNSLSNKVCVACGEPFCDDIVATGTLNGKTLGRDTTISSADYATPPESPSSLVPTIEEPSRRRQQPLIRRALNRLFRLSAEGGALVSAIANAHSADDVTLLDSPWVCKRCSRHNEASCAKCPGCGLSRMPAATFPLLLPRNAFSLGFLAEVLGSQKRHFTARRSRSLSEVKGTQTLDGRKSSPSSPAIGNGLAAPKEDTWTCSGCSFTQNPSSASNCEVCGTSDGRGTISRWVCVKCTLINPGQDRFCSACGGSKLNSVAAKRYQTLKPHESWVCPHCTLRNPNHLAECCACSTQRPSLINVGTARASTRNRRMTKLLGEPGEDAWECPSCTFLNSGPHAACEMCCTSRSLVSLRPEAARPRGATGRGESELMEELRRIEESEARERWDHIVSFCKANREPFVDDSFPPLLKSLYYNPDEPREEIAVKWLRPFEITCDPKESKISWTVFRTPMPSDISQGILGNCWLLSALAVLAEQPELVERVMVTRAICHQGVYQVRLCKDGQWTTVLLDDLLPCDAKGCLVYSQAKRKQLWVPLIEKAVAKLHGCYEALVSGRCIEGLSTFTGAPCESVPLQYSSSPNEEGIDEDLIWAQLLSSRAAGFLMGASCGSGNMQVNDQDYHAVGLRPRHAYSVLDVQDIDAVRLVRLRNPWGHYAWRGDWSDNSPLWTPEMREALMPHGADDGVFWMSFSDVLKFFDCIDICKVRPDWNEVRLQGVLPPQTDKDSQAVTLLTVLEGTEVEFGLFQEGQRSSERSRRCQLDLCVVVFRAQDPAAGLVGPLVKHSKRQVRSFVGCNAVLDPGSYMVVCLAFNHWHTSLHKIDNYPKFLLAIHSSKRLLVETVIPHANVLADAIINLTVAKGRRHEGREGMTAYYLTKGWAGLVVVVENRLPDRFVQVICDCSESVNVVSTRATLRTVDSIPPLHSETLSALHAGKCIIVLTQLEGSGGFSIAHRLTHRVSFTGGLHDWGPSATNHVPPIDRKVYGLHTPRPL</sequence>
<dbReference type="PROSITE" id="PS50199">
    <property type="entry name" value="ZF_RANBP2_2"/>
    <property type="match status" value="4"/>
</dbReference>
<keyword evidence="4" id="KW-0479">Metal-binding</keyword>
<evidence type="ECO:0000256" key="5">
    <source>
        <dbReference type="ARBA" id="ARBA00022737"/>
    </source>
</evidence>
<dbReference type="GO" id="GO:0004198">
    <property type="term" value="F:calcium-dependent cysteine-type endopeptidase activity"/>
    <property type="evidence" value="ECO:0007669"/>
    <property type="project" value="InterPro"/>
</dbReference>
<dbReference type="PROSITE" id="PS50203">
    <property type="entry name" value="CALPAIN_CAT"/>
    <property type="match status" value="1"/>
</dbReference>
<dbReference type="Proteomes" id="UP000821837">
    <property type="component" value="Unassembled WGS sequence"/>
</dbReference>
<evidence type="ECO:0000259" key="15">
    <source>
        <dbReference type="PROSITE" id="PS50203"/>
    </source>
</evidence>
<evidence type="ECO:0000256" key="1">
    <source>
        <dbReference type="ARBA" id="ARBA00007623"/>
    </source>
</evidence>
<dbReference type="PRINTS" id="PR00704">
    <property type="entry name" value="CALPAIN"/>
</dbReference>
<evidence type="ECO:0000313" key="17">
    <source>
        <dbReference type="Proteomes" id="UP000821837"/>
    </source>
</evidence>
<dbReference type="Pfam" id="PF00641">
    <property type="entry name" value="Zn_ribbon_RanBP"/>
    <property type="match status" value="4"/>
</dbReference>
<feature type="domain" description="Calpain catalytic" evidence="15">
    <location>
        <begin position="633"/>
        <end position="937"/>
    </location>
</feature>
<keyword evidence="6 12" id="KW-0863">Zinc-finger</keyword>
<reference evidence="16" key="1">
    <citation type="journal article" date="2020" name="Cell">
        <title>Large-Scale Comparative Analyses of Tick Genomes Elucidate Their Genetic Diversity and Vector Capacities.</title>
        <authorList>
            <consortium name="Tick Genome and Microbiome Consortium (TIGMIC)"/>
            <person name="Jia N."/>
            <person name="Wang J."/>
            <person name="Shi W."/>
            <person name="Du L."/>
            <person name="Sun Y."/>
            <person name="Zhan W."/>
            <person name="Jiang J.F."/>
            <person name="Wang Q."/>
            <person name="Zhang B."/>
            <person name="Ji P."/>
            <person name="Bell-Sakyi L."/>
            <person name="Cui X.M."/>
            <person name="Yuan T.T."/>
            <person name="Jiang B.G."/>
            <person name="Yang W.F."/>
            <person name="Lam T.T."/>
            <person name="Chang Q.C."/>
            <person name="Ding S.J."/>
            <person name="Wang X.J."/>
            <person name="Zhu J.G."/>
            <person name="Ruan X.D."/>
            <person name="Zhao L."/>
            <person name="Wei J.T."/>
            <person name="Ye R.Z."/>
            <person name="Que T.C."/>
            <person name="Du C.H."/>
            <person name="Zhou Y.H."/>
            <person name="Cheng J.X."/>
            <person name="Dai P.F."/>
            <person name="Guo W.B."/>
            <person name="Han X.H."/>
            <person name="Huang E.J."/>
            <person name="Li L.F."/>
            <person name="Wei W."/>
            <person name="Gao Y.C."/>
            <person name="Liu J.Z."/>
            <person name="Shao H.Z."/>
            <person name="Wang X."/>
            <person name="Wang C.C."/>
            <person name="Yang T.C."/>
            <person name="Huo Q.B."/>
            <person name="Li W."/>
            <person name="Chen H.Y."/>
            <person name="Chen S.E."/>
            <person name="Zhou L.G."/>
            <person name="Ni X.B."/>
            <person name="Tian J.H."/>
            <person name="Sheng Y."/>
            <person name="Liu T."/>
            <person name="Pan Y.S."/>
            <person name="Xia L.Y."/>
            <person name="Li J."/>
            <person name="Zhao F."/>
            <person name="Cao W.C."/>
        </authorList>
    </citation>
    <scope>NUCLEOTIDE SEQUENCE</scope>
    <source>
        <strain evidence="16">Rsan-2018</strain>
    </source>
</reference>
<dbReference type="InterPro" id="IPR038765">
    <property type="entry name" value="Papain-like_cys_pep_sf"/>
</dbReference>
<keyword evidence="17" id="KW-1185">Reference proteome</keyword>
<feature type="region of interest" description="Disordered" evidence="13">
    <location>
        <begin position="269"/>
        <end position="292"/>
    </location>
</feature>
<reference evidence="16" key="2">
    <citation type="submission" date="2021-09" db="EMBL/GenBank/DDBJ databases">
        <authorList>
            <person name="Jia N."/>
            <person name="Wang J."/>
            <person name="Shi W."/>
            <person name="Du L."/>
            <person name="Sun Y."/>
            <person name="Zhan W."/>
            <person name="Jiang J."/>
            <person name="Wang Q."/>
            <person name="Zhang B."/>
            <person name="Ji P."/>
            <person name="Sakyi L.B."/>
            <person name="Cui X."/>
            <person name="Yuan T."/>
            <person name="Jiang B."/>
            <person name="Yang W."/>
            <person name="Lam T.T.-Y."/>
            <person name="Chang Q."/>
            <person name="Ding S."/>
            <person name="Wang X."/>
            <person name="Zhu J."/>
            <person name="Ruan X."/>
            <person name="Zhao L."/>
            <person name="Wei J."/>
            <person name="Que T."/>
            <person name="Du C."/>
            <person name="Cheng J."/>
            <person name="Dai P."/>
            <person name="Han X."/>
            <person name="Huang E."/>
            <person name="Gao Y."/>
            <person name="Liu J."/>
            <person name="Shao H."/>
            <person name="Ye R."/>
            <person name="Li L."/>
            <person name="Wei W."/>
            <person name="Wang X."/>
            <person name="Wang C."/>
            <person name="Huo Q."/>
            <person name="Li W."/>
            <person name="Guo W."/>
            <person name="Chen H."/>
            <person name="Chen S."/>
            <person name="Zhou L."/>
            <person name="Zhou L."/>
            <person name="Ni X."/>
            <person name="Tian J."/>
            <person name="Zhou Y."/>
            <person name="Sheng Y."/>
            <person name="Liu T."/>
            <person name="Pan Y."/>
            <person name="Xia L."/>
            <person name="Li J."/>
            <person name="Zhao F."/>
            <person name="Cao W."/>
        </authorList>
    </citation>
    <scope>NUCLEOTIDE SEQUENCE</scope>
    <source>
        <strain evidence="16">Rsan-2018</strain>
        <tissue evidence="16">Larvae</tissue>
    </source>
</reference>
<dbReference type="InterPro" id="IPR001300">
    <property type="entry name" value="Peptidase_C2_calpain_cat"/>
</dbReference>
<accession>A0A9D4Q5I5</accession>
<dbReference type="AlphaFoldDB" id="A0A9D4Q5I5"/>
<keyword evidence="9" id="KW-0862">Zinc</keyword>
<dbReference type="CDD" id="cd00044">
    <property type="entry name" value="CysPc"/>
    <property type="match status" value="1"/>
</dbReference>
<dbReference type="SMART" id="SM00547">
    <property type="entry name" value="ZnF_RBZ"/>
    <property type="match status" value="7"/>
</dbReference>
<feature type="compositionally biased region" description="Polar residues" evidence="13">
    <location>
        <begin position="47"/>
        <end position="61"/>
    </location>
</feature>
<dbReference type="FunFam" id="3.90.70.10:FF:000010">
    <property type="entry name" value="Calpain 15"/>
    <property type="match status" value="1"/>
</dbReference>
<dbReference type="Pfam" id="PF00648">
    <property type="entry name" value="Peptidase_C2"/>
    <property type="match status" value="1"/>
</dbReference>
<dbReference type="VEuPathDB" id="VectorBase:RSAN_032540"/>
<evidence type="ECO:0000256" key="10">
    <source>
        <dbReference type="PIRSR" id="PIRSR622684-1"/>
    </source>
</evidence>
<dbReference type="InterPro" id="IPR036443">
    <property type="entry name" value="Znf_RanBP2_sf"/>
</dbReference>
<dbReference type="GO" id="GO:0005737">
    <property type="term" value="C:cytoplasm"/>
    <property type="evidence" value="ECO:0007669"/>
    <property type="project" value="TreeGrafter"/>
</dbReference>
<dbReference type="SUPFAM" id="SSF54001">
    <property type="entry name" value="Cysteine proteinases"/>
    <property type="match status" value="1"/>
</dbReference>
<feature type="domain" description="RanBP2-type" evidence="14">
    <location>
        <begin position="333"/>
        <end position="362"/>
    </location>
</feature>
<gene>
    <name evidence="16" type="ORF">HPB52_007971</name>
</gene>
<feature type="active site" evidence="10 11">
    <location>
        <position position="697"/>
    </location>
</feature>
<keyword evidence="2" id="KW-0597">Phosphoprotein</keyword>
<dbReference type="GO" id="GO:0008270">
    <property type="term" value="F:zinc ion binding"/>
    <property type="evidence" value="ECO:0007669"/>
    <property type="project" value="UniProtKB-KW"/>
</dbReference>
<dbReference type="PANTHER" id="PTHR10183:SF382">
    <property type="entry name" value="CALPAIN-15"/>
    <property type="match status" value="1"/>
</dbReference>
<evidence type="ECO:0008006" key="18">
    <source>
        <dbReference type="Google" id="ProtNLM"/>
    </source>
</evidence>
<protein>
    <recommendedName>
        <fullName evidence="18">Calpain-D</fullName>
    </recommendedName>
</protein>
<keyword evidence="8 11" id="KW-0788">Thiol protease</keyword>
<dbReference type="Gene3D" id="3.90.70.10">
    <property type="entry name" value="Cysteine proteinases"/>
    <property type="match status" value="1"/>
</dbReference>
<evidence type="ECO:0000256" key="8">
    <source>
        <dbReference type="ARBA" id="ARBA00022807"/>
    </source>
</evidence>
<evidence type="ECO:0000313" key="16">
    <source>
        <dbReference type="EMBL" id="KAH7968359.1"/>
    </source>
</evidence>
<feature type="region of interest" description="Disordered" evidence="13">
    <location>
        <begin position="29"/>
        <end position="155"/>
    </location>
</feature>
<feature type="domain" description="RanBP2-type" evidence="14">
    <location>
        <begin position="4"/>
        <end position="35"/>
    </location>
</feature>
<feature type="active site" evidence="10 11">
    <location>
        <position position="861"/>
    </location>
</feature>
<dbReference type="PROSITE" id="PS01358">
    <property type="entry name" value="ZF_RANBP2_1"/>
    <property type="match status" value="6"/>
</dbReference>
<proteinExistence type="inferred from homology"/>
<evidence type="ECO:0000256" key="7">
    <source>
        <dbReference type="ARBA" id="ARBA00022801"/>
    </source>
</evidence>
<evidence type="ECO:0000259" key="14">
    <source>
        <dbReference type="PROSITE" id="PS50199"/>
    </source>
</evidence>
<feature type="active site" evidence="10 11">
    <location>
        <position position="881"/>
    </location>
</feature>
<dbReference type="Gene3D" id="2.30.30.380">
    <property type="entry name" value="Zn-finger domain of Sec23/24"/>
    <property type="match status" value="2"/>
</dbReference>
<comment type="similarity">
    <text evidence="1">Belongs to the peptidase C2 family.</text>
</comment>
<evidence type="ECO:0000256" key="6">
    <source>
        <dbReference type="ARBA" id="ARBA00022771"/>
    </source>
</evidence>
<keyword evidence="5" id="KW-0677">Repeat</keyword>
<dbReference type="PROSITE" id="PS00139">
    <property type="entry name" value="THIOL_PROTEASE_CYS"/>
    <property type="match status" value="1"/>
</dbReference>
<evidence type="ECO:0000256" key="11">
    <source>
        <dbReference type="PROSITE-ProRule" id="PRU00239"/>
    </source>
</evidence>
<dbReference type="InterPro" id="IPR022684">
    <property type="entry name" value="Calpain_cysteine_protease"/>
</dbReference>
<keyword evidence="7 11" id="KW-0378">Hydrolase</keyword>
<evidence type="ECO:0000256" key="13">
    <source>
        <dbReference type="SAM" id="MobiDB-lite"/>
    </source>
</evidence>
<organism evidence="16 17">
    <name type="scientific">Rhipicephalus sanguineus</name>
    <name type="common">Brown dog tick</name>
    <name type="synonym">Ixodes sanguineus</name>
    <dbReference type="NCBI Taxonomy" id="34632"/>
    <lineage>
        <taxon>Eukaryota</taxon>
        <taxon>Metazoa</taxon>
        <taxon>Ecdysozoa</taxon>
        <taxon>Arthropoda</taxon>
        <taxon>Chelicerata</taxon>
        <taxon>Arachnida</taxon>
        <taxon>Acari</taxon>
        <taxon>Parasitiformes</taxon>
        <taxon>Ixodida</taxon>
        <taxon>Ixodoidea</taxon>
        <taxon>Ixodidae</taxon>
        <taxon>Rhipicephalinae</taxon>
        <taxon>Rhipicephalus</taxon>
        <taxon>Rhipicephalus</taxon>
    </lineage>
</organism>
<dbReference type="InterPro" id="IPR001876">
    <property type="entry name" value="Znf_RanBP2"/>
</dbReference>
<dbReference type="SMART" id="SM00230">
    <property type="entry name" value="CysPc"/>
    <property type="match status" value="1"/>
</dbReference>
<feature type="compositionally biased region" description="Acidic residues" evidence="13">
    <location>
        <begin position="118"/>
        <end position="130"/>
    </location>
</feature>
<dbReference type="SUPFAM" id="SSF90209">
    <property type="entry name" value="Ran binding protein zinc finger-like"/>
    <property type="match status" value="1"/>
</dbReference>
<comment type="caution">
    <text evidence="16">The sequence shown here is derived from an EMBL/GenBank/DDBJ whole genome shotgun (WGS) entry which is preliminary data.</text>
</comment>
<evidence type="ECO:0000256" key="9">
    <source>
        <dbReference type="ARBA" id="ARBA00022833"/>
    </source>
</evidence>
<feature type="domain" description="RanBP2-type" evidence="14">
    <location>
        <begin position="552"/>
        <end position="583"/>
    </location>
</feature>
<evidence type="ECO:0000256" key="12">
    <source>
        <dbReference type="PROSITE-ProRule" id="PRU00322"/>
    </source>
</evidence>
<name>A0A9D4Q5I5_RHISA</name>
<dbReference type="FunFam" id="2.30.30.380:FF:000022">
    <property type="entry name" value="calpain-D isoform X3"/>
    <property type="match status" value="1"/>
</dbReference>
<feature type="region of interest" description="Disordered" evidence="13">
    <location>
        <begin position="395"/>
        <end position="422"/>
    </location>
</feature>
<feature type="domain" description="RanBP2-type" evidence="14">
    <location>
        <begin position="500"/>
        <end position="530"/>
    </location>
</feature>
<dbReference type="GO" id="GO:0006508">
    <property type="term" value="P:proteolysis"/>
    <property type="evidence" value="ECO:0007669"/>
    <property type="project" value="UniProtKB-KW"/>
</dbReference>
<evidence type="ECO:0000256" key="2">
    <source>
        <dbReference type="ARBA" id="ARBA00022553"/>
    </source>
</evidence>
<evidence type="ECO:0000256" key="4">
    <source>
        <dbReference type="ARBA" id="ARBA00022723"/>
    </source>
</evidence>